<dbReference type="KEGG" id="paun:MJA45_19195"/>
<organism evidence="1 2">
    <name type="scientific">Paenibacillus aurantius</name>
    <dbReference type="NCBI Taxonomy" id="2918900"/>
    <lineage>
        <taxon>Bacteria</taxon>
        <taxon>Bacillati</taxon>
        <taxon>Bacillota</taxon>
        <taxon>Bacilli</taxon>
        <taxon>Bacillales</taxon>
        <taxon>Paenibacillaceae</taxon>
        <taxon>Paenibacillus</taxon>
    </lineage>
</organism>
<evidence type="ECO:0000313" key="1">
    <source>
        <dbReference type="EMBL" id="WNQ09738.1"/>
    </source>
</evidence>
<accession>A0AA96LAM6</accession>
<dbReference type="RefSeq" id="WP_315603512.1">
    <property type="nucleotide sequence ID" value="NZ_CP130318.1"/>
</dbReference>
<dbReference type="AlphaFoldDB" id="A0AA96LAM6"/>
<evidence type="ECO:0008006" key="3">
    <source>
        <dbReference type="Google" id="ProtNLM"/>
    </source>
</evidence>
<dbReference type="Proteomes" id="UP001305702">
    <property type="component" value="Chromosome"/>
</dbReference>
<gene>
    <name evidence="1" type="ORF">MJA45_19195</name>
</gene>
<dbReference type="EMBL" id="CP130318">
    <property type="protein sequence ID" value="WNQ09738.1"/>
    <property type="molecule type" value="Genomic_DNA"/>
</dbReference>
<name>A0AA96LAM6_9BACL</name>
<sequence>MGNVTIETITYGRWGRAVRLTNGVLELVASLDFGPRIIRFGFVDGPNFFMEDAEEAIVQQGDRFAPVGGGAWKIYGGHRLWTSPEAVPRSTYPDNDPVEWKEIENGIVLTPPEERWTQLQKEIEVRMEPASGEVTVVHRVTNRGAWPVEFAPWALSVMGTGGMAVIPQAKRETGLLANRVLAVWPYSRMNDERVYWGERYIVLKQGNGPTPFKIGTNNEEGWAGYFNHNSLFLKKYKHEREGCYPDYGVSFESYVCDHFLELESLGELRTVQPGQTAVHEEAWSLIADVAAPSPSDEKELDRLLERYR</sequence>
<evidence type="ECO:0000313" key="2">
    <source>
        <dbReference type="Proteomes" id="UP001305702"/>
    </source>
</evidence>
<protein>
    <recommendedName>
        <fullName evidence="3">DUF4380 domain-containing protein</fullName>
    </recommendedName>
</protein>
<reference evidence="1 2" key="1">
    <citation type="submission" date="2022-02" db="EMBL/GenBank/DDBJ databases">
        <title>Paenibacillus sp. MBLB1776 Whole Genome Shotgun Sequencing.</title>
        <authorList>
            <person name="Hwang C.Y."/>
            <person name="Cho E.-S."/>
            <person name="Seo M.-J."/>
        </authorList>
    </citation>
    <scope>NUCLEOTIDE SEQUENCE [LARGE SCALE GENOMIC DNA]</scope>
    <source>
        <strain evidence="1 2">MBLB1776</strain>
    </source>
</reference>
<keyword evidence="2" id="KW-1185">Reference proteome</keyword>
<proteinExistence type="predicted"/>